<dbReference type="Proteomes" id="UP000095672">
    <property type="component" value="Chromosome"/>
</dbReference>
<organism evidence="2 3">
    <name type="scientific">Microbulbifer aggregans</name>
    <dbReference type="NCBI Taxonomy" id="1769779"/>
    <lineage>
        <taxon>Bacteria</taxon>
        <taxon>Pseudomonadati</taxon>
        <taxon>Pseudomonadota</taxon>
        <taxon>Gammaproteobacteria</taxon>
        <taxon>Cellvibrionales</taxon>
        <taxon>Microbulbiferaceae</taxon>
        <taxon>Microbulbifer</taxon>
    </lineage>
</organism>
<dbReference type="OrthoDB" id="8758505at2"/>
<dbReference type="EMBL" id="CP014143">
    <property type="protein sequence ID" value="AOS97828.1"/>
    <property type="molecule type" value="Genomic_DNA"/>
</dbReference>
<evidence type="ECO:0000313" key="2">
    <source>
        <dbReference type="EMBL" id="AOS97828.1"/>
    </source>
</evidence>
<proteinExistence type="predicted"/>
<evidence type="ECO:0000259" key="1">
    <source>
        <dbReference type="Pfam" id="PF24697"/>
    </source>
</evidence>
<reference evidence="3" key="1">
    <citation type="submission" date="2016-01" db="EMBL/GenBank/DDBJ databases">
        <title>Complete genome sequence of Microbulbifer sp. CCB-MM1, a halophile isolated from Matang Mangrove Forest, Perak.</title>
        <authorList>
            <person name="Moh T.H."/>
            <person name="Dinesh B."/>
            <person name="Lau N.-S."/>
            <person name="Go F."/>
            <person name="Alexander Chong S.-C."/>
        </authorList>
    </citation>
    <scope>NUCLEOTIDE SEQUENCE [LARGE SCALE GENOMIC DNA]</scope>
    <source>
        <strain evidence="3">CCB-MM1</strain>
    </source>
</reference>
<keyword evidence="3" id="KW-1185">Reference proteome</keyword>
<dbReference type="STRING" id="1769779.AUP74_02426"/>
<dbReference type="InterPro" id="IPR056078">
    <property type="entry name" value="DUF7661"/>
</dbReference>
<gene>
    <name evidence="2" type="ORF">AUP74_02426</name>
</gene>
<dbReference type="AlphaFoldDB" id="A0A1C9W9J7"/>
<sequence length="74" mass="8695">MGERLEFDIYGRFTLMLVREAGCWRAYRKGEGRSRPESGLVIPSELRAEELLTFLDDWYHEYAAPGRELRQVNS</sequence>
<protein>
    <recommendedName>
        <fullName evidence="1">DUF7661 domain-containing protein</fullName>
    </recommendedName>
</protein>
<dbReference type="RefSeq" id="WP_083260962.1">
    <property type="nucleotide sequence ID" value="NZ_CP014143.1"/>
</dbReference>
<feature type="domain" description="DUF7661" evidence="1">
    <location>
        <begin position="5"/>
        <end position="67"/>
    </location>
</feature>
<accession>A0A1C9W9J7</accession>
<dbReference type="Pfam" id="PF24697">
    <property type="entry name" value="DUF7661"/>
    <property type="match status" value="1"/>
</dbReference>
<evidence type="ECO:0000313" key="3">
    <source>
        <dbReference type="Proteomes" id="UP000095672"/>
    </source>
</evidence>
<name>A0A1C9W9J7_9GAMM</name>
<dbReference type="KEGG" id="micc:AUP74_02426"/>